<comment type="caution">
    <text evidence="2">The sequence shown here is derived from an EMBL/GenBank/DDBJ whole genome shotgun (WGS) entry which is preliminary data.</text>
</comment>
<evidence type="ECO:0000313" key="2">
    <source>
        <dbReference type="EMBL" id="GMF13761.1"/>
    </source>
</evidence>
<name>A0A9W6WQP3_9STRA</name>
<feature type="region of interest" description="Disordered" evidence="1">
    <location>
        <begin position="137"/>
        <end position="209"/>
    </location>
</feature>
<dbReference type="EMBL" id="BSXW01000170">
    <property type="protein sequence ID" value="GMF13761.1"/>
    <property type="molecule type" value="Genomic_DNA"/>
</dbReference>
<gene>
    <name evidence="2" type="ORF">Plil01_000420400</name>
</gene>
<feature type="compositionally biased region" description="Basic and acidic residues" evidence="1">
    <location>
        <begin position="194"/>
        <end position="207"/>
    </location>
</feature>
<evidence type="ECO:0000313" key="3">
    <source>
        <dbReference type="Proteomes" id="UP001165083"/>
    </source>
</evidence>
<organism evidence="2 3">
    <name type="scientific">Phytophthora lilii</name>
    <dbReference type="NCBI Taxonomy" id="2077276"/>
    <lineage>
        <taxon>Eukaryota</taxon>
        <taxon>Sar</taxon>
        <taxon>Stramenopiles</taxon>
        <taxon>Oomycota</taxon>
        <taxon>Peronosporomycetes</taxon>
        <taxon>Peronosporales</taxon>
        <taxon>Peronosporaceae</taxon>
        <taxon>Phytophthora</taxon>
    </lineage>
</organism>
<dbReference type="Proteomes" id="UP001165083">
    <property type="component" value="Unassembled WGS sequence"/>
</dbReference>
<feature type="compositionally biased region" description="Polar residues" evidence="1">
    <location>
        <begin position="226"/>
        <end position="240"/>
    </location>
</feature>
<sequence length="300" mass="32435">MQTYNISASAVTSVAFSGYKDEYIAGGSARELRSLDLEQPVSSLALCADGKTLAVGTTTGEILMYDLRGAITPLFSTLVHETSAVQSLQFSPPTPDVATTGMIPEGLPVVSAEHVSPCKGETLQEIALRKLETLGMGSPTIKHQDPTGGSGVSPQPSPTRSATRSGTFSGKSLQTGVLQPSQQVSGRSFTDAHSSQRLDDSANEKGLPRLSPVSFLAKLSKKSDDMSNGFSKDSPQTDFGKTTMRAEIQRLREEMELRRQEEVDQLSTLLETLMDRFDAVVEENRSLRQENEWLKSHVPA</sequence>
<evidence type="ECO:0000256" key="1">
    <source>
        <dbReference type="SAM" id="MobiDB-lite"/>
    </source>
</evidence>
<accession>A0A9W6WQP3</accession>
<protein>
    <submittedName>
        <fullName evidence="2">Unnamed protein product</fullName>
    </submittedName>
</protein>
<reference evidence="2" key="1">
    <citation type="submission" date="2023-04" db="EMBL/GenBank/DDBJ databases">
        <title>Phytophthora lilii NBRC 32176.</title>
        <authorList>
            <person name="Ichikawa N."/>
            <person name="Sato H."/>
            <person name="Tonouchi N."/>
        </authorList>
    </citation>
    <scope>NUCLEOTIDE SEQUENCE</scope>
    <source>
        <strain evidence="2">NBRC 32176</strain>
    </source>
</reference>
<dbReference type="Gene3D" id="2.130.10.10">
    <property type="entry name" value="YVTN repeat-like/Quinoprotein amine dehydrogenase"/>
    <property type="match status" value="1"/>
</dbReference>
<feature type="compositionally biased region" description="Polar residues" evidence="1">
    <location>
        <begin position="152"/>
        <end position="193"/>
    </location>
</feature>
<dbReference type="InterPro" id="IPR015943">
    <property type="entry name" value="WD40/YVTN_repeat-like_dom_sf"/>
</dbReference>
<dbReference type="SUPFAM" id="SSF50978">
    <property type="entry name" value="WD40 repeat-like"/>
    <property type="match status" value="1"/>
</dbReference>
<feature type="region of interest" description="Disordered" evidence="1">
    <location>
        <begin position="222"/>
        <end position="242"/>
    </location>
</feature>
<dbReference type="InterPro" id="IPR036322">
    <property type="entry name" value="WD40_repeat_dom_sf"/>
</dbReference>
<dbReference type="AlphaFoldDB" id="A0A9W6WQP3"/>
<keyword evidence="3" id="KW-1185">Reference proteome</keyword>
<dbReference type="OrthoDB" id="1602884at2759"/>
<proteinExistence type="predicted"/>